<dbReference type="EnsemblMetazoa" id="SMAR000449-RA">
    <property type="protein sequence ID" value="SMAR000449-PA"/>
    <property type="gene ID" value="SMAR000449"/>
</dbReference>
<dbReference type="Pfam" id="PF09777">
    <property type="entry name" value="OSTMP1"/>
    <property type="match status" value="1"/>
</dbReference>
<proteinExistence type="predicted"/>
<dbReference type="GO" id="GO:0005829">
    <property type="term" value="C:cytosol"/>
    <property type="evidence" value="ECO:0007669"/>
    <property type="project" value="TreeGrafter"/>
</dbReference>
<protein>
    <recommendedName>
        <fullName evidence="4">Osteopetrosis-associated transmembrane protein 1</fullName>
    </recommendedName>
</protein>
<keyword evidence="1" id="KW-1133">Transmembrane helix</keyword>
<keyword evidence="3" id="KW-1185">Reference proteome</keyword>
<sequence>MVNRTLNLNFTPVYILLQCALALANYTDLFSYDLKFVEDDQRFNSCHILLETYAAASANFTKCLILNAKPISVCRKCEIQRRNAFEAYDVIQVPYTEVGRVRRRAAQCRPLAECFFRFNLTAVESNKACEKCNVTYKKLKTQYKSLLEEYEFANLCMDVIDSMNITRKTWNEFNCILIHNDVFVLFTVIAFLCLTPVVFYLSNWISSEEVKSRIVPQKRLVATRSHAHLSSVNFDN</sequence>
<name>T1IHX1_STRMM</name>
<reference evidence="3" key="1">
    <citation type="submission" date="2011-05" db="EMBL/GenBank/DDBJ databases">
        <authorList>
            <person name="Richards S.R."/>
            <person name="Qu J."/>
            <person name="Jiang H."/>
            <person name="Jhangiani S.N."/>
            <person name="Agravi P."/>
            <person name="Goodspeed R."/>
            <person name="Gross S."/>
            <person name="Mandapat C."/>
            <person name="Jackson L."/>
            <person name="Mathew T."/>
            <person name="Pu L."/>
            <person name="Thornton R."/>
            <person name="Saada N."/>
            <person name="Wilczek-Boney K.B."/>
            <person name="Lee S."/>
            <person name="Kovar C."/>
            <person name="Wu Y."/>
            <person name="Scherer S.E."/>
            <person name="Worley K.C."/>
            <person name="Muzny D.M."/>
            <person name="Gibbs R."/>
        </authorList>
    </citation>
    <scope>NUCLEOTIDE SEQUENCE</scope>
    <source>
        <strain evidence="3">Brora</strain>
    </source>
</reference>
<dbReference type="HOGENOM" id="CLU_1176734_0_0_1"/>
<dbReference type="Proteomes" id="UP000014500">
    <property type="component" value="Unassembled WGS sequence"/>
</dbReference>
<evidence type="ECO:0000313" key="2">
    <source>
        <dbReference type="EnsemblMetazoa" id="SMAR000449-PA"/>
    </source>
</evidence>
<reference evidence="2" key="2">
    <citation type="submission" date="2015-02" db="UniProtKB">
        <authorList>
            <consortium name="EnsemblMetazoa"/>
        </authorList>
    </citation>
    <scope>IDENTIFICATION</scope>
</reference>
<keyword evidence="1" id="KW-0812">Transmembrane</keyword>
<dbReference type="PANTHER" id="PTHR15644:SF2">
    <property type="entry name" value="OSTEOPETROSIS-ASSOCIATED TRANSMEMBRANE PROTEIN 1"/>
    <property type="match status" value="1"/>
</dbReference>
<dbReference type="AlphaFoldDB" id="T1IHX1"/>
<evidence type="ECO:0000313" key="3">
    <source>
        <dbReference type="Proteomes" id="UP000014500"/>
    </source>
</evidence>
<evidence type="ECO:0000256" key="1">
    <source>
        <dbReference type="SAM" id="Phobius"/>
    </source>
</evidence>
<dbReference type="PhylomeDB" id="T1IHX1"/>
<dbReference type="eggNOG" id="KOG4617">
    <property type="taxonomic scope" value="Eukaryota"/>
</dbReference>
<dbReference type="STRING" id="126957.T1IHX1"/>
<dbReference type="OMA" id="KDANCAX"/>
<dbReference type="PANTHER" id="PTHR15644">
    <property type="entry name" value="OSTEOPETROSIS ASSOCIATED TRANSMEMBRANE PROTEIN 1"/>
    <property type="match status" value="1"/>
</dbReference>
<feature type="transmembrane region" description="Helical" evidence="1">
    <location>
        <begin position="182"/>
        <end position="201"/>
    </location>
</feature>
<evidence type="ECO:0008006" key="4">
    <source>
        <dbReference type="Google" id="ProtNLM"/>
    </source>
</evidence>
<keyword evidence="1" id="KW-0472">Membrane</keyword>
<dbReference type="InterPro" id="IPR019172">
    <property type="entry name" value="Osteopetrosis-assoc_TM_1"/>
</dbReference>
<dbReference type="EMBL" id="JH430028">
    <property type="status" value="NOT_ANNOTATED_CDS"/>
    <property type="molecule type" value="Genomic_DNA"/>
</dbReference>
<organism evidence="2 3">
    <name type="scientific">Strigamia maritima</name>
    <name type="common">European centipede</name>
    <name type="synonym">Geophilus maritimus</name>
    <dbReference type="NCBI Taxonomy" id="126957"/>
    <lineage>
        <taxon>Eukaryota</taxon>
        <taxon>Metazoa</taxon>
        <taxon>Ecdysozoa</taxon>
        <taxon>Arthropoda</taxon>
        <taxon>Myriapoda</taxon>
        <taxon>Chilopoda</taxon>
        <taxon>Pleurostigmophora</taxon>
        <taxon>Geophilomorpha</taxon>
        <taxon>Linotaeniidae</taxon>
        <taxon>Strigamia</taxon>
    </lineage>
</organism>
<accession>T1IHX1</accession>